<evidence type="ECO:0000313" key="1">
    <source>
        <dbReference type="EMBL" id="RVW17448.1"/>
    </source>
</evidence>
<organism evidence="1 2">
    <name type="scientific">Vitis vinifera</name>
    <name type="common">Grape</name>
    <dbReference type="NCBI Taxonomy" id="29760"/>
    <lineage>
        <taxon>Eukaryota</taxon>
        <taxon>Viridiplantae</taxon>
        <taxon>Streptophyta</taxon>
        <taxon>Embryophyta</taxon>
        <taxon>Tracheophyta</taxon>
        <taxon>Spermatophyta</taxon>
        <taxon>Magnoliopsida</taxon>
        <taxon>eudicotyledons</taxon>
        <taxon>Gunneridae</taxon>
        <taxon>Pentapetalae</taxon>
        <taxon>rosids</taxon>
        <taxon>Vitales</taxon>
        <taxon>Vitaceae</taxon>
        <taxon>Viteae</taxon>
        <taxon>Vitis</taxon>
    </lineage>
</organism>
<dbReference type="EMBL" id="QGNW01002577">
    <property type="protein sequence ID" value="RVW17448.1"/>
    <property type="molecule type" value="Genomic_DNA"/>
</dbReference>
<dbReference type="Proteomes" id="UP000288805">
    <property type="component" value="Unassembled WGS sequence"/>
</dbReference>
<gene>
    <name evidence="1" type="ORF">CK203_085516</name>
</gene>
<sequence>MDQRVVAVDQFTTAMASIQEASASLKQEIDSQQSRQFVVQDETPYDSLPPPLWFEQCHLIYYMVILRELTLEDAAWLMDLDGNRFSKPTIVDQLENFYSFLLPYHPSLRYVPCLKTTLRPWDQMSSLTASTWTGPIQLCSDYWDQPPRSIQLGPHFSTLRCHHASPSGRCVDSCFTLSAEYMLDPLYVPVEAFSGARCSGLDRLISQEFSVNGYVKIMFGVQSHHHFLVSASEPSSSLPSLTFRVTSSVLAFRAITVAFSILAFRAIITSSFGVQNHHYHFSVSAFRAIIITS</sequence>
<name>A0A438C2L0_VITVI</name>
<reference evidence="1 2" key="1">
    <citation type="journal article" date="2018" name="PLoS Genet.">
        <title>Population sequencing reveals clonal diversity and ancestral inbreeding in the grapevine cultivar Chardonnay.</title>
        <authorList>
            <person name="Roach M.J."/>
            <person name="Johnson D.L."/>
            <person name="Bohlmann J."/>
            <person name="van Vuuren H.J."/>
            <person name="Jones S.J."/>
            <person name="Pretorius I.S."/>
            <person name="Schmidt S.A."/>
            <person name="Borneman A.R."/>
        </authorList>
    </citation>
    <scope>NUCLEOTIDE SEQUENCE [LARGE SCALE GENOMIC DNA]</scope>
    <source>
        <strain evidence="2">cv. Chardonnay</strain>
        <tissue evidence="1">Leaf</tissue>
    </source>
</reference>
<accession>A0A438C2L0</accession>
<evidence type="ECO:0000313" key="2">
    <source>
        <dbReference type="Proteomes" id="UP000288805"/>
    </source>
</evidence>
<comment type="caution">
    <text evidence="1">The sequence shown here is derived from an EMBL/GenBank/DDBJ whole genome shotgun (WGS) entry which is preliminary data.</text>
</comment>
<protein>
    <submittedName>
        <fullName evidence="1">Uncharacterized protein</fullName>
    </submittedName>
</protein>
<dbReference type="AlphaFoldDB" id="A0A438C2L0"/>
<proteinExistence type="predicted"/>